<keyword evidence="3" id="KW-0010">Activator</keyword>
<dbReference type="SMART" id="SM00419">
    <property type="entry name" value="HTH_CRP"/>
    <property type="match status" value="1"/>
</dbReference>
<dbReference type="Pfam" id="PF00027">
    <property type="entry name" value="cNMP_binding"/>
    <property type="match status" value="1"/>
</dbReference>
<dbReference type="PANTHER" id="PTHR24567">
    <property type="entry name" value="CRP FAMILY TRANSCRIPTIONAL REGULATORY PROTEIN"/>
    <property type="match status" value="1"/>
</dbReference>
<evidence type="ECO:0000259" key="5">
    <source>
        <dbReference type="PROSITE" id="PS50042"/>
    </source>
</evidence>
<gene>
    <name evidence="7" type="ORF">ACFP7A_07900</name>
</gene>
<dbReference type="PROSITE" id="PS51063">
    <property type="entry name" value="HTH_CRP_2"/>
    <property type="match status" value="1"/>
</dbReference>
<dbReference type="Gene3D" id="1.10.10.10">
    <property type="entry name" value="Winged helix-like DNA-binding domain superfamily/Winged helix DNA-binding domain"/>
    <property type="match status" value="1"/>
</dbReference>
<keyword evidence="1" id="KW-0805">Transcription regulation</keyword>
<proteinExistence type="predicted"/>
<dbReference type="InterPro" id="IPR050397">
    <property type="entry name" value="Env_Response_Regulators"/>
</dbReference>
<dbReference type="SUPFAM" id="SSF46785">
    <property type="entry name" value="Winged helix' DNA-binding domain"/>
    <property type="match status" value="1"/>
</dbReference>
<dbReference type="SMART" id="SM00100">
    <property type="entry name" value="cNMP"/>
    <property type="match status" value="1"/>
</dbReference>
<dbReference type="InterPro" id="IPR014710">
    <property type="entry name" value="RmlC-like_jellyroll"/>
</dbReference>
<dbReference type="EMBL" id="JBHSTQ010000006">
    <property type="protein sequence ID" value="MFC6386522.1"/>
    <property type="molecule type" value="Genomic_DNA"/>
</dbReference>
<reference evidence="8" key="1">
    <citation type="journal article" date="2019" name="Int. J. Syst. Evol. Microbiol.">
        <title>The Global Catalogue of Microorganisms (GCM) 10K type strain sequencing project: providing services to taxonomists for standard genome sequencing and annotation.</title>
        <authorList>
            <consortium name="The Broad Institute Genomics Platform"/>
            <consortium name="The Broad Institute Genome Sequencing Center for Infectious Disease"/>
            <person name="Wu L."/>
            <person name="Ma J."/>
        </authorList>
    </citation>
    <scope>NUCLEOTIDE SEQUENCE [LARGE SCALE GENOMIC DNA]</scope>
    <source>
        <strain evidence="8">CCUG 42001</strain>
    </source>
</reference>
<evidence type="ECO:0000256" key="2">
    <source>
        <dbReference type="ARBA" id="ARBA00023125"/>
    </source>
</evidence>
<dbReference type="InterPro" id="IPR000595">
    <property type="entry name" value="cNMP-bd_dom"/>
</dbReference>
<dbReference type="InterPro" id="IPR036388">
    <property type="entry name" value="WH-like_DNA-bd_sf"/>
</dbReference>
<sequence length="219" mass="24879">MPELEAIGWFQGLSQEALDQIRRNGTFETFHEKEIIFLQDDVLTHYFFVVSGLVHVFHQNKLGKKWIVSLFSQGDLFPHTGLADQAAVYPASAEALAASTLFAIKQERMHELMHHYPLIQQQLTRFLAMKSQELINRYSNSVLEPALVQLVSLLKHLAQKSGVPASDGWVLIPDLMAEQDMAGYIGVTPETISRLLNRLYRERRAKSAGRGKIYIKIEC</sequence>
<organism evidence="7 8">
    <name type="scientific">Sporolactobacillus kofuensis</name>
    <dbReference type="NCBI Taxonomy" id="269672"/>
    <lineage>
        <taxon>Bacteria</taxon>
        <taxon>Bacillati</taxon>
        <taxon>Bacillota</taxon>
        <taxon>Bacilli</taxon>
        <taxon>Bacillales</taxon>
        <taxon>Sporolactobacillaceae</taxon>
        <taxon>Sporolactobacillus</taxon>
    </lineage>
</organism>
<keyword evidence="2" id="KW-0238">DNA-binding</keyword>
<dbReference type="Gene3D" id="2.60.120.10">
    <property type="entry name" value="Jelly Rolls"/>
    <property type="match status" value="1"/>
</dbReference>
<comment type="caution">
    <text evidence="7">The sequence shown here is derived from an EMBL/GenBank/DDBJ whole genome shotgun (WGS) entry which is preliminary data.</text>
</comment>
<evidence type="ECO:0000259" key="6">
    <source>
        <dbReference type="PROSITE" id="PS51063"/>
    </source>
</evidence>
<name>A0ABW1WG69_9BACL</name>
<dbReference type="PANTHER" id="PTHR24567:SF26">
    <property type="entry name" value="REGULATORY PROTEIN YEIL"/>
    <property type="match status" value="1"/>
</dbReference>
<dbReference type="InterPro" id="IPR036390">
    <property type="entry name" value="WH_DNA-bd_sf"/>
</dbReference>
<dbReference type="Proteomes" id="UP001596267">
    <property type="component" value="Unassembled WGS sequence"/>
</dbReference>
<accession>A0ABW1WG69</accession>
<evidence type="ECO:0000313" key="8">
    <source>
        <dbReference type="Proteomes" id="UP001596267"/>
    </source>
</evidence>
<keyword evidence="4" id="KW-0804">Transcription</keyword>
<protein>
    <submittedName>
        <fullName evidence="7">Crp/Fnr family transcriptional regulator</fullName>
    </submittedName>
</protein>
<feature type="domain" description="Cyclic nucleotide-binding" evidence="5">
    <location>
        <begin position="9"/>
        <end position="130"/>
    </location>
</feature>
<evidence type="ECO:0000256" key="4">
    <source>
        <dbReference type="ARBA" id="ARBA00023163"/>
    </source>
</evidence>
<dbReference type="InterPro" id="IPR012318">
    <property type="entry name" value="HTH_CRP"/>
</dbReference>
<dbReference type="CDD" id="cd00038">
    <property type="entry name" value="CAP_ED"/>
    <property type="match status" value="1"/>
</dbReference>
<evidence type="ECO:0000256" key="3">
    <source>
        <dbReference type="ARBA" id="ARBA00023159"/>
    </source>
</evidence>
<dbReference type="InterPro" id="IPR018490">
    <property type="entry name" value="cNMP-bd_dom_sf"/>
</dbReference>
<evidence type="ECO:0000256" key="1">
    <source>
        <dbReference type="ARBA" id="ARBA00023015"/>
    </source>
</evidence>
<evidence type="ECO:0000313" key="7">
    <source>
        <dbReference type="EMBL" id="MFC6386522.1"/>
    </source>
</evidence>
<feature type="domain" description="HTH crp-type" evidence="6">
    <location>
        <begin position="144"/>
        <end position="219"/>
    </location>
</feature>
<dbReference type="Pfam" id="PF13545">
    <property type="entry name" value="HTH_Crp_2"/>
    <property type="match status" value="1"/>
</dbReference>
<keyword evidence="8" id="KW-1185">Reference proteome</keyword>
<dbReference type="PROSITE" id="PS50042">
    <property type="entry name" value="CNMP_BINDING_3"/>
    <property type="match status" value="1"/>
</dbReference>
<dbReference type="SUPFAM" id="SSF51206">
    <property type="entry name" value="cAMP-binding domain-like"/>
    <property type="match status" value="1"/>
</dbReference>
<dbReference type="RefSeq" id="WP_253054065.1">
    <property type="nucleotide sequence ID" value="NZ_JAMXWN010000006.1"/>
</dbReference>